<feature type="domain" description="DUF218" evidence="2">
    <location>
        <begin position="48"/>
        <end position="165"/>
    </location>
</feature>
<dbReference type="InterPro" id="IPR051599">
    <property type="entry name" value="Cell_Envelope_Assoc"/>
</dbReference>
<dbReference type="InterPro" id="IPR003848">
    <property type="entry name" value="DUF218"/>
</dbReference>
<dbReference type="OrthoDB" id="9782395at2"/>
<sequence>MFFVRNEKNEKLFTVVLIIAVAVLIAAEAAYRWAERSVAGLAEVGSCAVLVLGYPSRADGQAHRVQRFRTRVGVELVERFDCERIVFSGAAVRNAHPEAEAMAALARAAGVAEARIVVEGRARSTWENIACAGPYVAEAERVLLVSDSLHARRGQRYACRQDAALCERLVLAGRNPPVSQLAWKPLTAAHEGYAFLRDKLIYERRPDSGAATCP</sequence>
<evidence type="ECO:0000313" key="3">
    <source>
        <dbReference type="EMBL" id="RFA35103.1"/>
    </source>
</evidence>
<comment type="caution">
    <text evidence="3">The sequence shown here is derived from an EMBL/GenBank/DDBJ whole genome shotgun (WGS) entry which is preliminary data.</text>
</comment>
<dbReference type="InterPro" id="IPR014729">
    <property type="entry name" value="Rossmann-like_a/b/a_fold"/>
</dbReference>
<dbReference type="RefSeq" id="WP_116303630.1">
    <property type="nucleotide sequence ID" value="NZ_NFZV01000025.1"/>
</dbReference>
<dbReference type="PANTHER" id="PTHR30336">
    <property type="entry name" value="INNER MEMBRANE PROTEIN, PROBABLE PERMEASE"/>
    <property type="match status" value="1"/>
</dbReference>
<evidence type="ECO:0000259" key="2">
    <source>
        <dbReference type="Pfam" id="PF02698"/>
    </source>
</evidence>
<dbReference type="PANTHER" id="PTHR30336:SF20">
    <property type="entry name" value="DUF218 DOMAIN-CONTAINING PROTEIN"/>
    <property type="match status" value="1"/>
</dbReference>
<accession>A0A3E0WSD5</accession>
<dbReference type="GO" id="GO:0005886">
    <property type="term" value="C:plasma membrane"/>
    <property type="evidence" value="ECO:0007669"/>
    <property type="project" value="TreeGrafter"/>
</dbReference>
<evidence type="ECO:0000313" key="4">
    <source>
        <dbReference type="Proteomes" id="UP000256763"/>
    </source>
</evidence>
<organism evidence="3 4">
    <name type="scientific">Alkalilimnicola ehrlichii</name>
    <dbReference type="NCBI Taxonomy" id="351052"/>
    <lineage>
        <taxon>Bacteria</taxon>
        <taxon>Pseudomonadati</taxon>
        <taxon>Pseudomonadota</taxon>
        <taxon>Gammaproteobacteria</taxon>
        <taxon>Chromatiales</taxon>
        <taxon>Ectothiorhodospiraceae</taxon>
        <taxon>Alkalilimnicola</taxon>
    </lineage>
</organism>
<gene>
    <name evidence="3" type="ORF">CAL65_13410</name>
</gene>
<keyword evidence="1" id="KW-1133">Transmembrane helix</keyword>
<dbReference type="CDD" id="cd06259">
    <property type="entry name" value="YdcF-like"/>
    <property type="match status" value="1"/>
</dbReference>
<protein>
    <recommendedName>
        <fullName evidence="2">DUF218 domain-containing protein</fullName>
    </recommendedName>
</protein>
<proteinExistence type="predicted"/>
<reference evidence="4" key="1">
    <citation type="submission" date="2017-05" db="EMBL/GenBank/DDBJ databases">
        <authorList>
            <person name="Sharma S."/>
            <person name="Sidhu C."/>
            <person name="Pinnaka A.K."/>
        </authorList>
    </citation>
    <scope>NUCLEOTIDE SEQUENCE [LARGE SCALE GENOMIC DNA]</scope>
    <source>
        <strain evidence="4">AK93</strain>
    </source>
</reference>
<keyword evidence="4" id="KW-1185">Reference proteome</keyword>
<evidence type="ECO:0000256" key="1">
    <source>
        <dbReference type="SAM" id="Phobius"/>
    </source>
</evidence>
<feature type="transmembrane region" description="Helical" evidence="1">
    <location>
        <begin position="12"/>
        <end position="31"/>
    </location>
</feature>
<dbReference type="EMBL" id="NFZW01000013">
    <property type="protein sequence ID" value="RFA35103.1"/>
    <property type="molecule type" value="Genomic_DNA"/>
</dbReference>
<dbReference type="Gene3D" id="3.40.50.620">
    <property type="entry name" value="HUPs"/>
    <property type="match status" value="1"/>
</dbReference>
<dbReference type="AlphaFoldDB" id="A0A3E0WSD5"/>
<keyword evidence="1" id="KW-0472">Membrane</keyword>
<name>A0A3E0WSD5_9GAMM</name>
<keyword evidence="1" id="KW-0812">Transmembrane</keyword>
<dbReference type="Pfam" id="PF02698">
    <property type="entry name" value="DUF218"/>
    <property type="match status" value="1"/>
</dbReference>
<dbReference type="Proteomes" id="UP000256763">
    <property type="component" value="Unassembled WGS sequence"/>
</dbReference>